<gene>
    <name evidence="8" type="ORF">GCM10007981_06080</name>
</gene>
<evidence type="ECO:0000256" key="1">
    <source>
        <dbReference type="ARBA" id="ARBA00001936"/>
    </source>
</evidence>
<dbReference type="PROSITE" id="PS51462">
    <property type="entry name" value="NUDIX"/>
    <property type="match status" value="1"/>
</dbReference>
<dbReference type="OrthoDB" id="40462at2157"/>
<dbReference type="Pfam" id="PF00293">
    <property type="entry name" value="NUDIX"/>
    <property type="match status" value="1"/>
</dbReference>
<dbReference type="InterPro" id="IPR015797">
    <property type="entry name" value="NUDIX_hydrolase-like_dom_sf"/>
</dbReference>
<dbReference type="AlphaFoldDB" id="A0A830GUR8"/>
<dbReference type="Gene3D" id="3.90.79.10">
    <property type="entry name" value="Nucleoside Triphosphate Pyrophosphohydrolase"/>
    <property type="match status" value="1"/>
</dbReference>
<evidence type="ECO:0000256" key="2">
    <source>
        <dbReference type="ARBA" id="ARBA00001946"/>
    </source>
</evidence>
<accession>A0A830GUR8</accession>
<evidence type="ECO:0000256" key="3">
    <source>
        <dbReference type="ARBA" id="ARBA00022723"/>
    </source>
</evidence>
<reference evidence="8" key="2">
    <citation type="submission" date="2020-09" db="EMBL/GenBank/DDBJ databases">
        <authorList>
            <person name="Sun Q."/>
            <person name="Ohkuma M."/>
        </authorList>
    </citation>
    <scope>NUCLEOTIDE SEQUENCE</scope>
    <source>
        <strain evidence="8">JCM 10088</strain>
    </source>
</reference>
<evidence type="ECO:0000256" key="5">
    <source>
        <dbReference type="ARBA" id="ARBA00022842"/>
    </source>
</evidence>
<protein>
    <submittedName>
        <fullName evidence="8">Coenzyme A pyrophosphatase</fullName>
    </submittedName>
</protein>
<name>A0A830GUR8_9CREN</name>
<keyword evidence="3" id="KW-0479">Metal-binding</keyword>
<comment type="cofactor">
    <cofactor evidence="1">
        <name>Mn(2+)</name>
        <dbReference type="ChEBI" id="CHEBI:29035"/>
    </cofactor>
</comment>
<keyword evidence="9" id="KW-1185">Reference proteome</keyword>
<reference evidence="8" key="1">
    <citation type="journal article" date="2014" name="Int. J. Syst. Evol. Microbiol.">
        <title>Complete genome sequence of Corynebacterium casei LMG S-19264T (=DSM 44701T), isolated from a smear-ripened cheese.</title>
        <authorList>
            <consortium name="US DOE Joint Genome Institute (JGI-PGF)"/>
            <person name="Walter F."/>
            <person name="Albersmeier A."/>
            <person name="Kalinowski J."/>
            <person name="Ruckert C."/>
        </authorList>
    </citation>
    <scope>NUCLEOTIDE SEQUENCE</scope>
    <source>
        <strain evidence="8">JCM 10088</strain>
    </source>
</reference>
<dbReference type="EMBL" id="BMNL01000001">
    <property type="protein sequence ID" value="GGP19993.1"/>
    <property type="molecule type" value="Genomic_DNA"/>
</dbReference>
<comment type="caution">
    <text evidence="8">The sequence shown here is derived from an EMBL/GenBank/DDBJ whole genome shotgun (WGS) entry which is preliminary data.</text>
</comment>
<dbReference type="CDD" id="cd03426">
    <property type="entry name" value="NUDIX_CoAse_Nudt7"/>
    <property type="match status" value="1"/>
</dbReference>
<dbReference type="GO" id="GO:0046872">
    <property type="term" value="F:metal ion binding"/>
    <property type="evidence" value="ECO:0007669"/>
    <property type="project" value="UniProtKB-KW"/>
</dbReference>
<organism evidence="8 9">
    <name type="scientific">Thermocladium modestius</name>
    <dbReference type="NCBI Taxonomy" id="62609"/>
    <lineage>
        <taxon>Archaea</taxon>
        <taxon>Thermoproteota</taxon>
        <taxon>Thermoprotei</taxon>
        <taxon>Thermoproteales</taxon>
        <taxon>Thermoproteaceae</taxon>
        <taxon>Thermocladium</taxon>
    </lineage>
</organism>
<comment type="cofactor">
    <cofactor evidence="2">
        <name>Mg(2+)</name>
        <dbReference type="ChEBI" id="CHEBI:18420"/>
    </cofactor>
</comment>
<evidence type="ECO:0000256" key="6">
    <source>
        <dbReference type="ARBA" id="ARBA00023211"/>
    </source>
</evidence>
<keyword evidence="5" id="KW-0460">Magnesium</keyword>
<keyword evidence="6" id="KW-0464">Manganese</keyword>
<dbReference type="SUPFAM" id="SSF55811">
    <property type="entry name" value="Nudix"/>
    <property type="match status" value="1"/>
</dbReference>
<dbReference type="InterPro" id="IPR045121">
    <property type="entry name" value="CoAse"/>
</dbReference>
<dbReference type="PANTHER" id="PTHR12992">
    <property type="entry name" value="NUDIX HYDROLASE"/>
    <property type="match status" value="1"/>
</dbReference>
<proteinExistence type="predicted"/>
<feature type="domain" description="Nudix hydrolase" evidence="7">
    <location>
        <begin position="9"/>
        <end position="148"/>
    </location>
</feature>
<dbReference type="GO" id="GO:0010945">
    <property type="term" value="F:coenzyme A diphosphatase activity"/>
    <property type="evidence" value="ECO:0007669"/>
    <property type="project" value="InterPro"/>
</dbReference>
<evidence type="ECO:0000313" key="9">
    <source>
        <dbReference type="Proteomes" id="UP000610960"/>
    </source>
</evidence>
<evidence type="ECO:0000256" key="4">
    <source>
        <dbReference type="ARBA" id="ARBA00022801"/>
    </source>
</evidence>
<keyword evidence="4" id="KW-0378">Hydrolase</keyword>
<evidence type="ECO:0000259" key="7">
    <source>
        <dbReference type="PROSITE" id="PS51462"/>
    </source>
</evidence>
<evidence type="ECO:0000313" key="8">
    <source>
        <dbReference type="EMBL" id="GGP19993.1"/>
    </source>
</evidence>
<dbReference type="RefSeq" id="WP_188595953.1">
    <property type="nucleotide sequence ID" value="NZ_BMNL01000001.1"/>
</dbReference>
<dbReference type="InterPro" id="IPR000086">
    <property type="entry name" value="NUDIX_hydrolase_dom"/>
</dbReference>
<sequence length="177" mass="19931">MAAIKPKEGVWAAVAVILRICSGELQVLVGRRKNRSGDPWAGDASFPGGHYKESDGDLLRTAIRETMEETGIDLSNARVIKVLDVQHPHNIPEINVVPIVFSINGCNVEPVTDGGEFDEFKWIALSDIHRHEREAIVKDRERTAIVYDGIIIWGMTRRILLRVYDETDELKKQIFNA</sequence>
<dbReference type="Proteomes" id="UP000610960">
    <property type="component" value="Unassembled WGS sequence"/>
</dbReference>
<dbReference type="PANTHER" id="PTHR12992:SF11">
    <property type="entry name" value="MITOCHONDRIAL COENZYME A DIPHOSPHATASE NUDT8"/>
    <property type="match status" value="1"/>
</dbReference>